<accession>A0A3M8LGC7</accession>
<comment type="caution">
    <text evidence="7">The sequence shown here is derived from an EMBL/GenBank/DDBJ whole genome shotgun (WGS) entry which is preliminary data.</text>
</comment>
<name>A0A3M8LGC7_9MICO</name>
<dbReference type="InterPro" id="IPR003593">
    <property type="entry name" value="AAA+_ATPase"/>
</dbReference>
<evidence type="ECO:0000256" key="3">
    <source>
        <dbReference type="ARBA" id="ARBA00022741"/>
    </source>
</evidence>
<reference evidence="7 8" key="1">
    <citation type="submission" date="2018-11" db="EMBL/GenBank/DDBJ databases">
        <title>Cryobacterium sp. nov., isolated from rhizosphere soil of lettuce.</title>
        <authorList>
            <person name="Wang Y."/>
        </authorList>
    </citation>
    <scope>NUCLEOTIDE SEQUENCE [LARGE SCALE GENOMIC DNA]</scope>
    <source>
        <strain evidence="7 8">NEAU-85</strain>
    </source>
</reference>
<dbReference type="CDD" id="cd03224">
    <property type="entry name" value="ABC_TM1139_LivF_branched"/>
    <property type="match status" value="1"/>
</dbReference>
<dbReference type="GO" id="GO:0015658">
    <property type="term" value="F:branched-chain amino acid transmembrane transporter activity"/>
    <property type="evidence" value="ECO:0007669"/>
    <property type="project" value="TreeGrafter"/>
</dbReference>
<dbReference type="SMART" id="SM00382">
    <property type="entry name" value="AAA"/>
    <property type="match status" value="1"/>
</dbReference>
<dbReference type="PANTHER" id="PTHR43820">
    <property type="entry name" value="HIGH-AFFINITY BRANCHED-CHAIN AMINO ACID TRANSPORT ATP-BINDING PROTEIN LIVF"/>
    <property type="match status" value="1"/>
</dbReference>
<dbReference type="InterPro" id="IPR052156">
    <property type="entry name" value="BCAA_Transport_ATP-bd_LivF"/>
</dbReference>
<dbReference type="PROSITE" id="PS00211">
    <property type="entry name" value="ABC_TRANSPORTER_1"/>
    <property type="match status" value="1"/>
</dbReference>
<dbReference type="GO" id="GO:0016887">
    <property type="term" value="F:ATP hydrolysis activity"/>
    <property type="evidence" value="ECO:0007669"/>
    <property type="project" value="InterPro"/>
</dbReference>
<dbReference type="AlphaFoldDB" id="A0A3M8LGC7"/>
<evidence type="ECO:0000259" key="6">
    <source>
        <dbReference type="PROSITE" id="PS50893"/>
    </source>
</evidence>
<dbReference type="RefSeq" id="WP_123045241.1">
    <property type="nucleotide sequence ID" value="NZ_RDSR01000006.1"/>
</dbReference>
<dbReference type="InterPro" id="IPR017871">
    <property type="entry name" value="ABC_transporter-like_CS"/>
</dbReference>
<dbReference type="OrthoDB" id="9776369at2"/>
<dbReference type="Gene3D" id="3.40.50.300">
    <property type="entry name" value="P-loop containing nucleotide triphosphate hydrolases"/>
    <property type="match status" value="1"/>
</dbReference>
<evidence type="ECO:0000256" key="1">
    <source>
        <dbReference type="ARBA" id="ARBA00005417"/>
    </source>
</evidence>
<organism evidence="7 8">
    <name type="scientific">Cryobacterium tepidiphilum</name>
    <dbReference type="NCBI Taxonomy" id="2486026"/>
    <lineage>
        <taxon>Bacteria</taxon>
        <taxon>Bacillati</taxon>
        <taxon>Actinomycetota</taxon>
        <taxon>Actinomycetes</taxon>
        <taxon>Micrococcales</taxon>
        <taxon>Microbacteriaceae</taxon>
        <taxon>Cryobacterium</taxon>
    </lineage>
</organism>
<evidence type="ECO:0000256" key="2">
    <source>
        <dbReference type="ARBA" id="ARBA00022448"/>
    </source>
</evidence>
<evidence type="ECO:0000256" key="4">
    <source>
        <dbReference type="ARBA" id="ARBA00022840"/>
    </source>
</evidence>
<keyword evidence="3" id="KW-0547">Nucleotide-binding</keyword>
<dbReference type="InterPro" id="IPR027417">
    <property type="entry name" value="P-loop_NTPase"/>
</dbReference>
<protein>
    <submittedName>
        <fullName evidence="7">ABC transporter ATP-binding protein</fullName>
    </submittedName>
</protein>
<evidence type="ECO:0000313" key="8">
    <source>
        <dbReference type="Proteomes" id="UP000279859"/>
    </source>
</evidence>
<keyword evidence="4 7" id="KW-0067">ATP-binding</keyword>
<dbReference type="SUPFAM" id="SSF52540">
    <property type="entry name" value="P-loop containing nucleoside triphosphate hydrolases"/>
    <property type="match status" value="1"/>
</dbReference>
<dbReference type="Proteomes" id="UP000279859">
    <property type="component" value="Unassembled WGS sequence"/>
</dbReference>
<dbReference type="PANTHER" id="PTHR43820:SF4">
    <property type="entry name" value="HIGH-AFFINITY BRANCHED-CHAIN AMINO ACID TRANSPORT ATP-BINDING PROTEIN LIVF"/>
    <property type="match status" value="1"/>
</dbReference>
<dbReference type="Pfam" id="PF00005">
    <property type="entry name" value="ABC_tran"/>
    <property type="match status" value="1"/>
</dbReference>
<gene>
    <name evidence="7" type="ORF">EEJ31_05225</name>
</gene>
<keyword evidence="2" id="KW-0813">Transport</keyword>
<dbReference type="GO" id="GO:0005524">
    <property type="term" value="F:ATP binding"/>
    <property type="evidence" value="ECO:0007669"/>
    <property type="project" value="UniProtKB-KW"/>
</dbReference>
<sequence>MGLEITDLQSGYGNIEVLHKISLAVDDGDYVAVVGANGAGKTTLLKSISGTVRAKGGSIVFNGNDLLARPAHKVPQLLIAHVPEGRQIFPELSVYDNLMAGAWLVKDKDQRAQTLGEVYDLFPRLKERSGQMAGTLSGGEQQMVAVGRALMLRPKLIMLDEPSQGLAPKLVTEMYQQLAEVHGLGTSVLLVEQNTTAALKYAKRAYVMEQGRITMSGSSEELRGSEEIRKAYLGI</sequence>
<evidence type="ECO:0000313" key="7">
    <source>
        <dbReference type="EMBL" id="RNE63969.1"/>
    </source>
</evidence>
<evidence type="ECO:0000256" key="5">
    <source>
        <dbReference type="ARBA" id="ARBA00022970"/>
    </source>
</evidence>
<keyword evidence="5" id="KW-0029">Amino-acid transport</keyword>
<comment type="similarity">
    <text evidence="1">Belongs to the ABC transporter superfamily.</text>
</comment>
<dbReference type="InterPro" id="IPR003439">
    <property type="entry name" value="ABC_transporter-like_ATP-bd"/>
</dbReference>
<dbReference type="EMBL" id="RDSR01000006">
    <property type="protein sequence ID" value="RNE63969.1"/>
    <property type="molecule type" value="Genomic_DNA"/>
</dbReference>
<keyword evidence="8" id="KW-1185">Reference proteome</keyword>
<dbReference type="GO" id="GO:0015807">
    <property type="term" value="P:L-amino acid transport"/>
    <property type="evidence" value="ECO:0007669"/>
    <property type="project" value="TreeGrafter"/>
</dbReference>
<proteinExistence type="inferred from homology"/>
<dbReference type="PROSITE" id="PS50893">
    <property type="entry name" value="ABC_TRANSPORTER_2"/>
    <property type="match status" value="1"/>
</dbReference>
<feature type="domain" description="ABC transporter" evidence="6">
    <location>
        <begin position="3"/>
        <end position="235"/>
    </location>
</feature>